<proteinExistence type="inferred from homology"/>
<comment type="cofactor">
    <cofactor evidence="1">
        <name>FAD</name>
        <dbReference type="ChEBI" id="CHEBI:57692"/>
    </cofactor>
</comment>
<dbReference type="GO" id="GO:0016614">
    <property type="term" value="F:oxidoreductase activity, acting on CH-OH group of donors"/>
    <property type="evidence" value="ECO:0007669"/>
    <property type="project" value="InterPro"/>
</dbReference>
<organism evidence="8 9">
    <name type="scientific">Mortierella alpina</name>
    <name type="common">Oleaginous fungus</name>
    <name type="synonym">Mortierella renispora</name>
    <dbReference type="NCBI Taxonomy" id="64518"/>
    <lineage>
        <taxon>Eukaryota</taxon>
        <taxon>Fungi</taxon>
        <taxon>Fungi incertae sedis</taxon>
        <taxon>Mucoromycota</taxon>
        <taxon>Mortierellomycotina</taxon>
        <taxon>Mortierellomycetes</taxon>
        <taxon>Mortierellales</taxon>
        <taxon>Mortierellaceae</taxon>
        <taxon>Mortierella</taxon>
    </lineage>
</organism>
<sequence>MPKLSKTTLGVATLGGAAGAAYINKKMKQEPNRGPWDPRVDPQTQYDYIILGGGTAGCVLASRLTEDPTVNVLVLEAGYSDNIKASMSPALFHTLWRSEVDWNLTTVPQAHAYGRVMDQPRGKILGGSSSINAMMYHRGPASDYDEWELLGNPGWSYKECLHYFKKAEGLNDPNLPKGHPKGPLTNRVRKPQYEQFEPEFHGTEGPWQITFHHLFGSSEGFIRANVAEGVPFNKDLNGSSTLGVNKVQTFIQRNAVRSSAARAYLGPDRLLQDGKPKPSRGQVRIVYGAHIVRVLIQKRRGAKVAIGAEFIDANHDMHKVMAMKEVLLCAGAFGSPHILMASGIAPEPHRTIPHIHTLPGIGRNLADHLGVPINFRASPNCHVFGTRGRFYHIPKLLYDYEVNRTGPITSQGAESACFVRLEDVAPEFVAREKANGTWQDRSSGPHAPHIEILFTPGHFRHHNKVVAPDSDNYYTLVGLLLNPVSSGRVTISDVKDGKLQTLIDPNFFEDEFDTRVMAEMVRFMRRIGARMRLDPTCGGIETNPGVVNVPDDDEAKLQEYVKRESSVYYHPTSTCRMGPSSDPLAVVDARLNVYGIDRLRVVDASVMPKIPAAHTCAPTIMIAEKAADMIKEDWQDPSEAKEPVLAKL</sequence>
<gene>
    <name evidence="8" type="ORF">KVV02_001998</name>
</gene>
<dbReference type="SUPFAM" id="SSF51905">
    <property type="entry name" value="FAD/NAD(P)-binding domain"/>
    <property type="match status" value="1"/>
</dbReference>
<evidence type="ECO:0000256" key="4">
    <source>
        <dbReference type="ARBA" id="ARBA00022827"/>
    </source>
</evidence>
<dbReference type="Proteomes" id="UP000717515">
    <property type="component" value="Unassembled WGS sequence"/>
</dbReference>
<reference evidence="8" key="1">
    <citation type="submission" date="2021-07" db="EMBL/GenBank/DDBJ databases">
        <title>Draft genome of Mortierella alpina, strain LL118, isolated from an aspen leaf litter sample.</title>
        <authorList>
            <person name="Yang S."/>
            <person name="Vinatzer B.A."/>
        </authorList>
    </citation>
    <scope>NUCLEOTIDE SEQUENCE</scope>
    <source>
        <strain evidence="8">LL118</strain>
    </source>
</reference>
<dbReference type="PIRSF" id="PIRSF000137">
    <property type="entry name" value="Alcohol_oxidase"/>
    <property type="match status" value="1"/>
</dbReference>
<dbReference type="EMBL" id="JAIFTL010000074">
    <property type="protein sequence ID" value="KAG9324197.1"/>
    <property type="molecule type" value="Genomic_DNA"/>
</dbReference>
<feature type="domain" description="Glucose-methanol-choline oxidoreductase N-terminal" evidence="7">
    <location>
        <begin position="122"/>
        <end position="145"/>
    </location>
</feature>
<dbReference type="InterPro" id="IPR000172">
    <property type="entry name" value="GMC_OxRdtase_N"/>
</dbReference>
<dbReference type="PANTHER" id="PTHR11552:SF147">
    <property type="entry name" value="CHOLINE DEHYDROGENASE, MITOCHONDRIAL"/>
    <property type="match status" value="1"/>
</dbReference>
<feature type="active site" description="Proton donor" evidence="5">
    <location>
        <position position="570"/>
    </location>
</feature>
<comment type="caution">
    <text evidence="8">The sequence shown here is derived from an EMBL/GenBank/DDBJ whole genome shotgun (WGS) entry which is preliminary data.</text>
</comment>
<protein>
    <recommendedName>
        <fullName evidence="7">Glucose-methanol-choline oxidoreductase N-terminal domain-containing protein</fullName>
    </recommendedName>
</protein>
<feature type="active site" description="Proton acceptor" evidence="5">
    <location>
        <position position="614"/>
    </location>
</feature>
<dbReference type="InterPro" id="IPR012132">
    <property type="entry name" value="GMC_OxRdtase"/>
</dbReference>
<comment type="similarity">
    <text evidence="2 6">Belongs to the GMC oxidoreductase family.</text>
</comment>
<dbReference type="GO" id="GO:0050660">
    <property type="term" value="F:flavin adenine dinucleotide binding"/>
    <property type="evidence" value="ECO:0007669"/>
    <property type="project" value="InterPro"/>
</dbReference>
<dbReference type="InterPro" id="IPR036188">
    <property type="entry name" value="FAD/NAD-bd_sf"/>
</dbReference>
<dbReference type="Pfam" id="PF00732">
    <property type="entry name" value="GMC_oxred_N"/>
    <property type="match status" value="1"/>
</dbReference>
<evidence type="ECO:0000256" key="1">
    <source>
        <dbReference type="ARBA" id="ARBA00001974"/>
    </source>
</evidence>
<dbReference type="Gene3D" id="3.50.50.60">
    <property type="entry name" value="FAD/NAD(P)-binding domain"/>
    <property type="match status" value="1"/>
</dbReference>
<dbReference type="PROSITE" id="PS00623">
    <property type="entry name" value="GMC_OXRED_1"/>
    <property type="match status" value="1"/>
</dbReference>
<keyword evidence="3 6" id="KW-0285">Flavoprotein</keyword>
<dbReference type="Pfam" id="PF05199">
    <property type="entry name" value="GMC_oxred_C"/>
    <property type="match status" value="1"/>
</dbReference>
<dbReference type="SUPFAM" id="SSF54373">
    <property type="entry name" value="FAD-linked reductases, C-terminal domain"/>
    <property type="match status" value="1"/>
</dbReference>
<dbReference type="Gene3D" id="3.30.560.10">
    <property type="entry name" value="Glucose Oxidase, domain 3"/>
    <property type="match status" value="1"/>
</dbReference>
<evidence type="ECO:0000313" key="8">
    <source>
        <dbReference type="EMBL" id="KAG9324197.1"/>
    </source>
</evidence>
<keyword evidence="4 6" id="KW-0274">FAD</keyword>
<accession>A0A9P8A4H7</accession>
<evidence type="ECO:0000256" key="3">
    <source>
        <dbReference type="ARBA" id="ARBA00022630"/>
    </source>
</evidence>
<name>A0A9P8A4H7_MORAP</name>
<evidence type="ECO:0000259" key="7">
    <source>
        <dbReference type="PROSITE" id="PS00623"/>
    </source>
</evidence>
<dbReference type="PANTHER" id="PTHR11552">
    <property type="entry name" value="GLUCOSE-METHANOL-CHOLINE GMC OXIDOREDUCTASE"/>
    <property type="match status" value="1"/>
</dbReference>
<evidence type="ECO:0000313" key="9">
    <source>
        <dbReference type="Proteomes" id="UP000717515"/>
    </source>
</evidence>
<dbReference type="InterPro" id="IPR007867">
    <property type="entry name" value="GMC_OxRtase_C"/>
</dbReference>
<evidence type="ECO:0000256" key="2">
    <source>
        <dbReference type="ARBA" id="ARBA00010790"/>
    </source>
</evidence>
<dbReference type="AlphaFoldDB" id="A0A9P8A4H7"/>
<evidence type="ECO:0000256" key="6">
    <source>
        <dbReference type="RuleBase" id="RU003968"/>
    </source>
</evidence>
<evidence type="ECO:0000256" key="5">
    <source>
        <dbReference type="PIRSR" id="PIRSR000137-1"/>
    </source>
</evidence>